<proteinExistence type="predicted"/>
<evidence type="ECO:0008006" key="3">
    <source>
        <dbReference type="Google" id="ProtNLM"/>
    </source>
</evidence>
<protein>
    <recommendedName>
        <fullName evidence="3">PAS domain-containing protein</fullName>
    </recommendedName>
</protein>
<dbReference type="InterPro" id="IPR009922">
    <property type="entry name" value="DUF1457"/>
</dbReference>
<evidence type="ECO:0000313" key="2">
    <source>
        <dbReference type="Proteomes" id="UP000646365"/>
    </source>
</evidence>
<organism evidence="1 2">
    <name type="scientific">Aliidongia dinghuensis</name>
    <dbReference type="NCBI Taxonomy" id="1867774"/>
    <lineage>
        <taxon>Bacteria</taxon>
        <taxon>Pseudomonadati</taxon>
        <taxon>Pseudomonadota</taxon>
        <taxon>Alphaproteobacteria</taxon>
        <taxon>Rhodospirillales</taxon>
        <taxon>Dongiaceae</taxon>
        <taxon>Aliidongia</taxon>
    </lineage>
</organism>
<comment type="caution">
    <text evidence="1">The sequence shown here is derived from an EMBL/GenBank/DDBJ whole genome shotgun (WGS) entry which is preliminary data.</text>
</comment>
<gene>
    <name evidence="1" type="ORF">GCM10011611_10930</name>
</gene>
<name>A0A8J2YQH8_9PROT</name>
<dbReference type="EMBL" id="BMJQ01000002">
    <property type="protein sequence ID" value="GGF07302.1"/>
    <property type="molecule type" value="Genomic_DNA"/>
</dbReference>
<dbReference type="RefSeq" id="WP_189043297.1">
    <property type="nucleotide sequence ID" value="NZ_BMJQ01000002.1"/>
</dbReference>
<dbReference type="Proteomes" id="UP000646365">
    <property type="component" value="Unassembled WGS sequence"/>
</dbReference>
<reference evidence="1" key="1">
    <citation type="journal article" date="2014" name="Int. J. Syst. Evol. Microbiol.">
        <title>Complete genome sequence of Corynebacterium casei LMG S-19264T (=DSM 44701T), isolated from a smear-ripened cheese.</title>
        <authorList>
            <consortium name="US DOE Joint Genome Institute (JGI-PGF)"/>
            <person name="Walter F."/>
            <person name="Albersmeier A."/>
            <person name="Kalinowski J."/>
            <person name="Ruckert C."/>
        </authorList>
    </citation>
    <scope>NUCLEOTIDE SEQUENCE</scope>
    <source>
        <strain evidence="1">CGMCC 1.15725</strain>
    </source>
</reference>
<evidence type="ECO:0000313" key="1">
    <source>
        <dbReference type="EMBL" id="GGF07302.1"/>
    </source>
</evidence>
<keyword evidence="2" id="KW-1185">Reference proteome</keyword>
<dbReference type="Pfam" id="PF07310">
    <property type="entry name" value="PAS_5"/>
    <property type="match status" value="1"/>
</dbReference>
<accession>A0A8J2YQH8</accession>
<dbReference type="AlphaFoldDB" id="A0A8J2YQH8"/>
<sequence>MDGLLLGQVEAVELDLAANPYPDLVRAHAYWLAKRQDRLAPRRRDLDPVDLVEVLPRIMLVNVEREPLDFRYRLSGTGIGEMHGSDLTGTRPRDLRPPAYGRLIDSHYRAAVARRTPLLHLIVLDTTDRAHAYVRLLLPISEDGVEVTMLMSIDGKDQNKLPLRRFFETLTSRR</sequence>
<reference evidence="1" key="2">
    <citation type="submission" date="2020-09" db="EMBL/GenBank/DDBJ databases">
        <authorList>
            <person name="Sun Q."/>
            <person name="Zhou Y."/>
        </authorList>
    </citation>
    <scope>NUCLEOTIDE SEQUENCE</scope>
    <source>
        <strain evidence="1">CGMCC 1.15725</strain>
    </source>
</reference>